<dbReference type="GeneID" id="89931113"/>
<dbReference type="RefSeq" id="XP_064654825.1">
    <property type="nucleotide sequence ID" value="XM_064807009.1"/>
</dbReference>
<proteinExistence type="predicted"/>
<dbReference type="AlphaFoldDB" id="A0AAV9NXB3"/>
<gene>
    <name evidence="2" type="ORF">LTR77_009783</name>
</gene>
<evidence type="ECO:0000313" key="2">
    <source>
        <dbReference type="EMBL" id="KAK5164577.1"/>
    </source>
</evidence>
<comment type="caution">
    <text evidence="2">The sequence shown here is derived from an EMBL/GenBank/DDBJ whole genome shotgun (WGS) entry which is preliminary data.</text>
</comment>
<organism evidence="2 3">
    <name type="scientific">Saxophila tyrrhenica</name>
    <dbReference type="NCBI Taxonomy" id="1690608"/>
    <lineage>
        <taxon>Eukaryota</taxon>
        <taxon>Fungi</taxon>
        <taxon>Dikarya</taxon>
        <taxon>Ascomycota</taxon>
        <taxon>Pezizomycotina</taxon>
        <taxon>Dothideomycetes</taxon>
        <taxon>Dothideomycetidae</taxon>
        <taxon>Mycosphaerellales</taxon>
        <taxon>Extremaceae</taxon>
        <taxon>Saxophila</taxon>
    </lineage>
</organism>
<dbReference type="Proteomes" id="UP001337655">
    <property type="component" value="Unassembled WGS sequence"/>
</dbReference>
<sequence>MSSSDAWRDGFQLSSLIAVSETDILRTADNDPSMQSDSTVLLFLQDGMKWLEETAATFRASSQPGAANNFLPSQYINRPSAIQRQRQEREARDAEGFPDLNQMPHGLGSFEWLDSVHDPPLAQVLGLETPVDILVARQFGALDGMGDLDRPRTVFYPDERYFEPSQVPDVPGRWEFMTTHGDSNARVLAQINFNNDPRIDNVAPTAQDIWNLRQRFQGEWQRGERDDDPTEGIELVWIPNDFAGAMEAAARHGIAGSSHEQ</sequence>
<keyword evidence="3" id="KW-1185">Reference proteome</keyword>
<reference evidence="2 3" key="1">
    <citation type="submission" date="2023-08" db="EMBL/GenBank/DDBJ databases">
        <title>Black Yeasts Isolated from many extreme environments.</title>
        <authorList>
            <person name="Coleine C."/>
            <person name="Stajich J.E."/>
            <person name="Selbmann L."/>
        </authorList>
    </citation>
    <scope>NUCLEOTIDE SEQUENCE [LARGE SCALE GENOMIC DNA]</scope>
    <source>
        <strain evidence="2 3">CCFEE 5935</strain>
    </source>
</reference>
<name>A0AAV9NXB3_9PEZI</name>
<accession>A0AAV9NXB3</accession>
<protein>
    <submittedName>
        <fullName evidence="2">Uncharacterized protein</fullName>
    </submittedName>
</protein>
<feature type="region of interest" description="Disordered" evidence="1">
    <location>
        <begin position="81"/>
        <end position="100"/>
    </location>
</feature>
<evidence type="ECO:0000256" key="1">
    <source>
        <dbReference type="SAM" id="MobiDB-lite"/>
    </source>
</evidence>
<feature type="compositionally biased region" description="Basic and acidic residues" evidence="1">
    <location>
        <begin position="85"/>
        <end position="95"/>
    </location>
</feature>
<dbReference type="EMBL" id="JAVRRT010000019">
    <property type="protein sequence ID" value="KAK5164577.1"/>
    <property type="molecule type" value="Genomic_DNA"/>
</dbReference>
<evidence type="ECO:0000313" key="3">
    <source>
        <dbReference type="Proteomes" id="UP001337655"/>
    </source>
</evidence>